<keyword evidence="2" id="KW-0121">Carboxypeptidase</keyword>
<dbReference type="Proteomes" id="UP000198953">
    <property type="component" value="Unassembled WGS sequence"/>
</dbReference>
<evidence type="ECO:0000313" key="3">
    <source>
        <dbReference type="Proteomes" id="UP000198953"/>
    </source>
</evidence>
<dbReference type="Gene3D" id="2.60.40.1120">
    <property type="entry name" value="Carboxypeptidase-like, regulatory domain"/>
    <property type="match status" value="1"/>
</dbReference>
<dbReference type="RefSeq" id="WP_091102826.1">
    <property type="nucleotide sequence ID" value="NZ_FOBF01000011.1"/>
</dbReference>
<protein>
    <submittedName>
        <fullName evidence="2">Carboxypeptidase regulatory-like domain-containing protein</fullName>
    </submittedName>
</protein>
<evidence type="ECO:0000256" key="1">
    <source>
        <dbReference type="SAM" id="MobiDB-lite"/>
    </source>
</evidence>
<keyword evidence="2" id="KW-0378">Hydrolase</keyword>
<gene>
    <name evidence="2" type="ORF">SAMN05660976_04736</name>
</gene>
<name>A0A1H7X5A1_9ACTN</name>
<evidence type="ECO:0000313" key="2">
    <source>
        <dbReference type="EMBL" id="SEM28289.1"/>
    </source>
</evidence>
<proteinExistence type="predicted"/>
<accession>A0A1H7X5A1</accession>
<dbReference type="STRING" id="46177.SAMN05660976_04736"/>
<dbReference type="SUPFAM" id="SSF49464">
    <property type="entry name" value="Carboxypeptidase regulatory domain-like"/>
    <property type="match status" value="1"/>
</dbReference>
<dbReference type="GO" id="GO:0004180">
    <property type="term" value="F:carboxypeptidase activity"/>
    <property type="evidence" value="ECO:0007669"/>
    <property type="project" value="UniProtKB-KW"/>
</dbReference>
<sequence length="277" mass="29146">MDRRLLTGVLLVALSGCGMTGIGNGGQVDTGQTSTGRLSTGRVDGAVGDGPRAGTEDVEPGVLKGRVADAQGRPVEGAEVVADNQVLHDSNAVVRTGADGTYRVRTNIGVTFHATATVTRRYNGQEYTMSLAPDDDAPFAGPSGAIRNFTWKLSGERPDGLGFYGGKVLFHLDPTDPHDPDAFLDDEKVRLSLTPDGPLVDGSPGAAISRRAGRNGDGSGLEDVPIGRYRITADHEGRPLRVRLRDGGDYADEVVAGFTPVMTGVYHIQLELALPRA</sequence>
<dbReference type="AlphaFoldDB" id="A0A1H7X5A1"/>
<feature type="region of interest" description="Disordered" evidence="1">
    <location>
        <begin position="194"/>
        <end position="221"/>
    </location>
</feature>
<organism evidence="2 3">
    <name type="scientific">Nonomuraea pusilla</name>
    <dbReference type="NCBI Taxonomy" id="46177"/>
    <lineage>
        <taxon>Bacteria</taxon>
        <taxon>Bacillati</taxon>
        <taxon>Actinomycetota</taxon>
        <taxon>Actinomycetes</taxon>
        <taxon>Streptosporangiales</taxon>
        <taxon>Streptosporangiaceae</taxon>
        <taxon>Nonomuraea</taxon>
    </lineage>
</organism>
<feature type="compositionally biased region" description="Polar residues" evidence="1">
    <location>
        <begin position="29"/>
        <end position="38"/>
    </location>
</feature>
<dbReference type="InterPro" id="IPR008969">
    <property type="entry name" value="CarboxyPept-like_regulatory"/>
</dbReference>
<dbReference type="PROSITE" id="PS51257">
    <property type="entry name" value="PROKAR_LIPOPROTEIN"/>
    <property type="match status" value="1"/>
</dbReference>
<dbReference type="EMBL" id="FOBF01000011">
    <property type="protein sequence ID" value="SEM28289.1"/>
    <property type="molecule type" value="Genomic_DNA"/>
</dbReference>
<feature type="region of interest" description="Disordered" evidence="1">
    <location>
        <begin position="23"/>
        <end position="58"/>
    </location>
</feature>
<keyword evidence="2" id="KW-0645">Protease</keyword>
<reference evidence="2 3" key="1">
    <citation type="submission" date="2016-10" db="EMBL/GenBank/DDBJ databases">
        <authorList>
            <person name="de Groot N.N."/>
        </authorList>
    </citation>
    <scope>NUCLEOTIDE SEQUENCE [LARGE SCALE GENOMIC DNA]</scope>
    <source>
        <strain evidence="2 3">DSM 43357</strain>
    </source>
</reference>
<keyword evidence="3" id="KW-1185">Reference proteome</keyword>